<dbReference type="InterPro" id="IPR038632">
    <property type="entry name" value="ZFYVE21_C_sf"/>
</dbReference>
<dbReference type="PANTHER" id="PTHR39490">
    <property type="entry name" value="ARRESTIN DOMAIN-CONTAINING PROTEIN D"/>
    <property type="match status" value="1"/>
</dbReference>
<dbReference type="InterPro" id="IPR011011">
    <property type="entry name" value="Znf_FYVE_PHD"/>
</dbReference>
<dbReference type="Gene3D" id="2.30.29.160">
    <property type="entry name" value="Zinc finger FYVE domain-containing protein 21, C-terminal"/>
    <property type="match status" value="1"/>
</dbReference>
<proteinExistence type="predicted"/>
<dbReference type="InParanoid" id="T1HI92"/>
<dbReference type="VEuPathDB" id="VectorBase:RPRC003765"/>
<dbReference type="PANTHER" id="PTHR39490:SF8">
    <property type="entry name" value="ZINC FINGER FYVE DOMAIN-CONTAINING PROTEIN 21"/>
    <property type="match status" value="1"/>
</dbReference>
<dbReference type="SUPFAM" id="SSF57903">
    <property type="entry name" value="FYVE/PHD zinc finger"/>
    <property type="match status" value="1"/>
</dbReference>
<organism evidence="1 2">
    <name type="scientific">Rhodnius prolixus</name>
    <name type="common">Triatomid bug</name>
    <dbReference type="NCBI Taxonomy" id="13249"/>
    <lineage>
        <taxon>Eukaryota</taxon>
        <taxon>Metazoa</taxon>
        <taxon>Ecdysozoa</taxon>
        <taxon>Arthropoda</taxon>
        <taxon>Hexapoda</taxon>
        <taxon>Insecta</taxon>
        <taxon>Pterygota</taxon>
        <taxon>Neoptera</taxon>
        <taxon>Paraneoptera</taxon>
        <taxon>Hemiptera</taxon>
        <taxon>Heteroptera</taxon>
        <taxon>Panheteroptera</taxon>
        <taxon>Cimicomorpha</taxon>
        <taxon>Reduviidae</taxon>
        <taxon>Triatominae</taxon>
        <taxon>Rhodnius</taxon>
    </lineage>
</organism>
<protein>
    <submittedName>
        <fullName evidence="1">Uncharacterized protein</fullName>
    </submittedName>
</protein>
<accession>T1HI92</accession>
<dbReference type="InterPro" id="IPR013083">
    <property type="entry name" value="Znf_RING/FYVE/PHD"/>
</dbReference>
<dbReference type="InterPro" id="IPR052113">
    <property type="entry name" value="FYVE-type_Zinc_Finger"/>
</dbReference>
<dbReference type="Gene3D" id="3.30.40.10">
    <property type="entry name" value="Zinc/RING finger domain, C3HC4 (zinc finger)"/>
    <property type="match status" value="1"/>
</dbReference>
<dbReference type="eggNOG" id="ENOG502QRR6">
    <property type="taxonomic scope" value="Eukaryota"/>
</dbReference>
<keyword evidence="2" id="KW-1185">Reference proteome</keyword>
<name>T1HI92_RHOPR</name>
<dbReference type="EnsemblMetazoa" id="RPRC003765-RA">
    <property type="protein sequence ID" value="RPRC003765-PA"/>
    <property type="gene ID" value="RPRC003765"/>
</dbReference>
<dbReference type="AlphaFoldDB" id="T1HI92"/>
<reference evidence="1" key="1">
    <citation type="submission" date="2015-05" db="UniProtKB">
        <authorList>
            <consortium name="EnsemblMetazoa"/>
        </authorList>
    </citation>
    <scope>IDENTIFICATION</scope>
</reference>
<dbReference type="EMBL" id="ACPB03013576">
    <property type="status" value="NOT_ANNOTATED_CDS"/>
    <property type="molecule type" value="Genomic_DNA"/>
</dbReference>
<evidence type="ECO:0000313" key="1">
    <source>
        <dbReference type="EnsemblMetazoa" id="RPRC003765-PA"/>
    </source>
</evidence>
<dbReference type="STRING" id="13249.T1HI92"/>
<dbReference type="HOGENOM" id="CLU_1498118_0_0_1"/>
<evidence type="ECO:0000313" key="2">
    <source>
        <dbReference type="Proteomes" id="UP000015103"/>
    </source>
</evidence>
<dbReference type="Proteomes" id="UP000015103">
    <property type="component" value="Unassembled WGS sequence"/>
</dbReference>
<sequence>MTDNIIKKLIKSKSGLRIVTEKEEQRSPFIIQEPQWVPDKEATNCTNCSVKFGFTTRKVINKKKSIIAEGVAKFFATFVVRKKWNYQECVLWIQYLLFDGVEIIEPLDLNHILSLKVHCDKISGSNSILDLEFSQNGISKLVTLAAAIDGPEKKIGINWISAFQEAYNMLDKFSEDQPVM</sequence>